<dbReference type="InterPro" id="IPR015797">
    <property type="entry name" value="NUDIX_hydrolase-like_dom_sf"/>
</dbReference>
<evidence type="ECO:0000256" key="2">
    <source>
        <dbReference type="ARBA" id="ARBA00022801"/>
    </source>
</evidence>
<dbReference type="RefSeq" id="WP_107584841.1">
    <property type="nucleotide sequence ID" value="NZ_PZJJ01000012.1"/>
</dbReference>
<comment type="cofactor">
    <cofactor evidence="1">
        <name>Mg(2+)</name>
        <dbReference type="ChEBI" id="CHEBI:18420"/>
    </cofactor>
</comment>
<dbReference type="GO" id="GO:0016787">
    <property type="term" value="F:hydrolase activity"/>
    <property type="evidence" value="ECO:0007669"/>
    <property type="project" value="UniProtKB-KW"/>
</dbReference>
<dbReference type="EMBL" id="PZJJ01000012">
    <property type="protein sequence ID" value="PTL38864.1"/>
    <property type="molecule type" value="Genomic_DNA"/>
</dbReference>
<proteinExistence type="predicted"/>
<reference evidence="5 6" key="1">
    <citation type="submission" date="2018-03" db="EMBL/GenBank/DDBJ databases">
        <title>Alkalicoccus saliphilus sp. nov., isolated from a mineral pool.</title>
        <authorList>
            <person name="Zhao B."/>
        </authorList>
    </citation>
    <scope>NUCLEOTIDE SEQUENCE [LARGE SCALE GENOMIC DNA]</scope>
    <source>
        <strain evidence="5 6">6AG</strain>
    </source>
</reference>
<dbReference type="AlphaFoldDB" id="A0A2T4U649"/>
<gene>
    <name evidence="5" type="ORF">C6Y45_08715</name>
</gene>
<feature type="domain" description="Nudix hydrolase" evidence="4">
    <location>
        <begin position="1"/>
        <end position="127"/>
    </location>
</feature>
<accession>A0A2T4U649</accession>
<protein>
    <submittedName>
        <fullName evidence="5">NUDIX hydrolase</fullName>
    </submittedName>
</protein>
<dbReference type="CDD" id="cd18886">
    <property type="entry name" value="NUDIX_MutT_Nudt1"/>
    <property type="match status" value="1"/>
</dbReference>
<keyword evidence="6" id="KW-1185">Reference proteome</keyword>
<evidence type="ECO:0000256" key="1">
    <source>
        <dbReference type="ARBA" id="ARBA00001946"/>
    </source>
</evidence>
<organism evidence="5 6">
    <name type="scientific">Alkalicoccus saliphilus</name>
    <dbReference type="NCBI Taxonomy" id="200989"/>
    <lineage>
        <taxon>Bacteria</taxon>
        <taxon>Bacillati</taxon>
        <taxon>Bacillota</taxon>
        <taxon>Bacilli</taxon>
        <taxon>Bacillales</taxon>
        <taxon>Bacillaceae</taxon>
        <taxon>Alkalicoccus</taxon>
    </lineage>
</organism>
<dbReference type="Gene3D" id="3.90.79.10">
    <property type="entry name" value="Nucleoside Triphosphate Pyrophosphohydrolase"/>
    <property type="match status" value="1"/>
</dbReference>
<dbReference type="OrthoDB" id="9800186at2"/>
<dbReference type="SUPFAM" id="SSF55811">
    <property type="entry name" value="Nudix"/>
    <property type="match status" value="1"/>
</dbReference>
<dbReference type="PROSITE" id="PS00893">
    <property type="entry name" value="NUDIX_BOX"/>
    <property type="match status" value="1"/>
</dbReference>
<dbReference type="PANTHER" id="PTHR43046:SF12">
    <property type="entry name" value="GDP-MANNOSE MANNOSYL HYDROLASE"/>
    <property type="match status" value="1"/>
</dbReference>
<keyword evidence="2 5" id="KW-0378">Hydrolase</keyword>
<keyword evidence="3" id="KW-0460">Magnesium</keyword>
<comment type="caution">
    <text evidence="5">The sequence shown here is derived from an EMBL/GenBank/DDBJ whole genome shotgun (WGS) entry which is preliminary data.</text>
</comment>
<evidence type="ECO:0000313" key="5">
    <source>
        <dbReference type="EMBL" id="PTL38864.1"/>
    </source>
</evidence>
<dbReference type="InterPro" id="IPR020084">
    <property type="entry name" value="NUDIX_hydrolase_CS"/>
</dbReference>
<sequence>MQRVTNCVIQYEGRILLLKKPRRGWWYPPGGKMKHEELLPEAAEREVYEETGLTVRKPELRGILTHLVLDEETYLEKRTMFLFEAHSFNGTVRQKSPEGELAWISADELNTLEMDEADRTVIKSMLENEGMLYGTFIYDNHRSLQSYKLEINGRRIQQGYDGGR</sequence>
<evidence type="ECO:0000256" key="3">
    <source>
        <dbReference type="ARBA" id="ARBA00022842"/>
    </source>
</evidence>
<dbReference type="PANTHER" id="PTHR43046">
    <property type="entry name" value="GDP-MANNOSE MANNOSYL HYDROLASE"/>
    <property type="match status" value="1"/>
</dbReference>
<dbReference type="Pfam" id="PF00293">
    <property type="entry name" value="NUDIX"/>
    <property type="match status" value="1"/>
</dbReference>
<evidence type="ECO:0000313" key="6">
    <source>
        <dbReference type="Proteomes" id="UP000240509"/>
    </source>
</evidence>
<dbReference type="PROSITE" id="PS51462">
    <property type="entry name" value="NUDIX"/>
    <property type="match status" value="1"/>
</dbReference>
<name>A0A2T4U649_9BACI</name>
<evidence type="ECO:0000259" key="4">
    <source>
        <dbReference type="PROSITE" id="PS51462"/>
    </source>
</evidence>
<dbReference type="InterPro" id="IPR000086">
    <property type="entry name" value="NUDIX_hydrolase_dom"/>
</dbReference>
<dbReference type="Proteomes" id="UP000240509">
    <property type="component" value="Unassembled WGS sequence"/>
</dbReference>